<reference evidence="3" key="1">
    <citation type="submission" date="2022-11" db="UniProtKB">
        <authorList>
            <consortium name="WormBaseParasite"/>
        </authorList>
    </citation>
    <scope>IDENTIFICATION</scope>
</reference>
<proteinExistence type="predicted"/>
<protein>
    <submittedName>
        <fullName evidence="3">Uncharacterized protein</fullName>
    </submittedName>
</protein>
<dbReference type="Proteomes" id="UP000887572">
    <property type="component" value="Unplaced"/>
</dbReference>
<sequence>MIINTDINKNNWTTTEPNNHGKNQGTFIRRYSRKYTYIRSGSKRNRKTKQPLRELQFMNTPMQCLWTTGPAMTWQCSPFDFQLIIVLKDGERFMQD</sequence>
<dbReference type="WBParaSite" id="Gr19_v10_g16999.t1">
    <property type="protein sequence ID" value="Gr19_v10_g16999.t1"/>
    <property type="gene ID" value="Gr19_v10_g16999"/>
</dbReference>
<dbReference type="AlphaFoldDB" id="A0A914HHH7"/>
<evidence type="ECO:0000256" key="1">
    <source>
        <dbReference type="SAM" id="MobiDB-lite"/>
    </source>
</evidence>
<keyword evidence="2" id="KW-1185">Reference proteome</keyword>
<evidence type="ECO:0000313" key="2">
    <source>
        <dbReference type="Proteomes" id="UP000887572"/>
    </source>
</evidence>
<accession>A0A914HHH7</accession>
<evidence type="ECO:0000313" key="3">
    <source>
        <dbReference type="WBParaSite" id="Gr19_v10_g16999.t1"/>
    </source>
</evidence>
<organism evidence="2 3">
    <name type="scientific">Globodera rostochiensis</name>
    <name type="common">Golden nematode worm</name>
    <name type="synonym">Heterodera rostochiensis</name>
    <dbReference type="NCBI Taxonomy" id="31243"/>
    <lineage>
        <taxon>Eukaryota</taxon>
        <taxon>Metazoa</taxon>
        <taxon>Ecdysozoa</taxon>
        <taxon>Nematoda</taxon>
        <taxon>Chromadorea</taxon>
        <taxon>Rhabditida</taxon>
        <taxon>Tylenchina</taxon>
        <taxon>Tylenchomorpha</taxon>
        <taxon>Tylenchoidea</taxon>
        <taxon>Heteroderidae</taxon>
        <taxon>Heteroderinae</taxon>
        <taxon>Globodera</taxon>
    </lineage>
</organism>
<name>A0A914HHH7_GLORO</name>
<feature type="region of interest" description="Disordered" evidence="1">
    <location>
        <begin position="1"/>
        <end position="25"/>
    </location>
</feature>